<reference evidence="4 5" key="1">
    <citation type="journal article" date="2014" name="Int. J. Syst. Evol. Microbiol.">
        <title>Complete genome sequence of Corynebacterium casei LMG S-19264T (=DSM 44701T), isolated from a smear-ripened cheese.</title>
        <authorList>
            <consortium name="US DOE Joint Genome Institute (JGI-PGF)"/>
            <person name="Walter F."/>
            <person name="Albersmeier A."/>
            <person name="Kalinowski J."/>
            <person name="Ruckert C."/>
        </authorList>
    </citation>
    <scope>NUCLEOTIDE SEQUENCE [LARGE SCALE GENOMIC DNA]</scope>
    <source>
        <strain evidence="4 5">KCTC 19473</strain>
    </source>
</reference>
<proteinExistence type="predicted"/>
<feature type="DNA-binding region" description="H-T-H motif" evidence="2">
    <location>
        <begin position="38"/>
        <end position="57"/>
    </location>
</feature>
<gene>
    <name evidence="4" type="ORF">GCM10007147_08620</name>
</gene>
<dbReference type="InterPro" id="IPR001647">
    <property type="entry name" value="HTH_TetR"/>
</dbReference>
<dbReference type="Pfam" id="PF00440">
    <property type="entry name" value="TetR_N"/>
    <property type="match status" value="1"/>
</dbReference>
<evidence type="ECO:0000256" key="2">
    <source>
        <dbReference type="PROSITE-ProRule" id="PRU00335"/>
    </source>
</evidence>
<feature type="domain" description="HTH tetR-type" evidence="3">
    <location>
        <begin position="15"/>
        <end position="75"/>
    </location>
</feature>
<name>A0A919CFI1_9ACTN</name>
<evidence type="ECO:0000256" key="1">
    <source>
        <dbReference type="ARBA" id="ARBA00023125"/>
    </source>
</evidence>
<protein>
    <submittedName>
        <fullName evidence="4">TetR family transcriptional regulator</fullName>
    </submittedName>
</protein>
<evidence type="ECO:0000313" key="5">
    <source>
        <dbReference type="Proteomes" id="UP000654947"/>
    </source>
</evidence>
<dbReference type="Gene3D" id="1.10.357.10">
    <property type="entry name" value="Tetracycline Repressor, domain 2"/>
    <property type="match status" value="1"/>
</dbReference>
<dbReference type="Proteomes" id="UP000654947">
    <property type="component" value="Unassembled WGS sequence"/>
</dbReference>
<evidence type="ECO:0000259" key="3">
    <source>
        <dbReference type="PROSITE" id="PS50977"/>
    </source>
</evidence>
<dbReference type="PANTHER" id="PTHR30055">
    <property type="entry name" value="HTH-TYPE TRANSCRIPTIONAL REGULATOR RUTR"/>
    <property type="match status" value="1"/>
</dbReference>
<dbReference type="InterPro" id="IPR050109">
    <property type="entry name" value="HTH-type_TetR-like_transc_reg"/>
</dbReference>
<accession>A0A919CFI1</accession>
<sequence length="204" mass="22260">MVGMEPVKERRTERMPVRERLVDAAYAEVVAGRWPQQRMADIAAAAEVSRQTLYNVFGSKENLLQAVVVREADSLLDTVVALLEENSADPVHSVSCATGFVLRSLQNDPLLRALVTGDRELLPVVTTRSAPLLDVLGERVAAMLAESCPELERSVTEAVADVNLRLTVSYALQPIDPDEAARRVETVVHGMLCTGLPEAGCVRR</sequence>
<dbReference type="EMBL" id="BMXL01000003">
    <property type="protein sequence ID" value="GHD18428.1"/>
    <property type="molecule type" value="Genomic_DNA"/>
</dbReference>
<organism evidence="4 5">
    <name type="scientific">Nocardiopsis kunsanensis</name>
    <dbReference type="NCBI Taxonomy" id="141693"/>
    <lineage>
        <taxon>Bacteria</taxon>
        <taxon>Bacillati</taxon>
        <taxon>Actinomycetota</taxon>
        <taxon>Actinomycetes</taxon>
        <taxon>Streptosporangiales</taxon>
        <taxon>Nocardiopsidaceae</taxon>
        <taxon>Nocardiopsis</taxon>
    </lineage>
</organism>
<comment type="caution">
    <text evidence="4">The sequence shown here is derived from an EMBL/GenBank/DDBJ whole genome shotgun (WGS) entry which is preliminary data.</text>
</comment>
<dbReference type="InterPro" id="IPR040611">
    <property type="entry name" value="AlkX_C"/>
</dbReference>
<keyword evidence="5" id="KW-1185">Reference proteome</keyword>
<dbReference type="PROSITE" id="PS50977">
    <property type="entry name" value="HTH_TETR_2"/>
    <property type="match status" value="1"/>
</dbReference>
<dbReference type="Pfam" id="PF18556">
    <property type="entry name" value="TetR_C_35"/>
    <property type="match status" value="1"/>
</dbReference>
<dbReference type="SUPFAM" id="SSF46689">
    <property type="entry name" value="Homeodomain-like"/>
    <property type="match status" value="1"/>
</dbReference>
<keyword evidence="1 2" id="KW-0238">DNA-binding</keyword>
<evidence type="ECO:0000313" key="4">
    <source>
        <dbReference type="EMBL" id="GHD18428.1"/>
    </source>
</evidence>
<dbReference type="AlphaFoldDB" id="A0A919CFI1"/>
<dbReference type="GO" id="GO:0000976">
    <property type="term" value="F:transcription cis-regulatory region binding"/>
    <property type="evidence" value="ECO:0007669"/>
    <property type="project" value="TreeGrafter"/>
</dbReference>
<dbReference type="InterPro" id="IPR009057">
    <property type="entry name" value="Homeodomain-like_sf"/>
</dbReference>
<dbReference type="GO" id="GO:0003700">
    <property type="term" value="F:DNA-binding transcription factor activity"/>
    <property type="evidence" value="ECO:0007669"/>
    <property type="project" value="TreeGrafter"/>
</dbReference>
<dbReference type="PANTHER" id="PTHR30055:SF146">
    <property type="entry name" value="HTH-TYPE TRANSCRIPTIONAL DUAL REGULATOR CECR"/>
    <property type="match status" value="1"/>
</dbReference>